<dbReference type="CDD" id="cd06791">
    <property type="entry name" value="PDZ3_MUPP1-like"/>
    <property type="match status" value="1"/>
</dbReference>
<feature type="non-terminal residue" evidence="2">
    <location>
        <position position="326"/>
    </location>
</feature>
<dbReference type="EMBL" id="JAIWYP010000016">
    <property type="protein sequence ID" value="KAH3696144.1"/>
    <property type="molecule type" value="Genomic_DNA"/>
</dbReference>
<protein>
    <recommendedName>
        <fullName evidence="1">PDZ domain-containing protein</fullName>
    </recommendedName>
</protein>
<gene>
    <name evidence="2" type="ORF">DPMN_083607</name>
</gene>
<evidence type="ECO:0000313" key="2">
    <source>
        <dbReference type="EMBL" id="KAH3696144.1"/>
    </source>
</evidence>
<evidence type="ECO:0000259" key="1">
    <source>
        <dbReference type="PROSITE" id="PS50106"/>
    </source>
</evidence>
<name>A0A9D4BIM1_DREPO</name>
<feature type="domain" description="PDZ" evidence="1">
    <location>
        <begin position="175"/>
        <end position="264"/>
    </location>
</feature>
<reference evidence="2" key="1">
    <citation type="journal article" date="2019" name="bioRxiv">
        <title>The Genome of the Zebra Mussel, Dreissena polymorpha: A Resource for Invasive Species Research.</title>
        <authorList>
            <person name="McCartney M.A."/>
            <person name="Auch B."/>
            <person name="Kono T."/>
            <person name="Mallez S."/>
            <person name="Zhang Y."/>
            <person name="Obille A."/>
            <person name="Becker A."/>
            <person name="Abrahante J.E."/>
            <person name="Garbe J."/>
            <person name="Badalamenti J.P."/>
            <person name="Herman A."/>
            <person name="Mangelson H."/>
            <person name="Liachko I."/>
            <person name="Sullivan S."/>
            <person name="Sone E.D."/>
            <person name="Koren S."/>
            <person name="Silverstein K.A.T."/>
            <person name="Beckman K.B."/>
            <person name="Gohl D.M."/>
        </authorList>
    </citation>
    <scope>NUCLEOTIDE SEQUENCE</scope>
    <source>
        <strain evidence="2">Duluth1</strain>
        <tissue evidence="2">Whole animal</tissue>
    </source>
</reference>
<sequence>MLNTEWTQIEVIDLINDGTGLGFGIIGGRSTGVVVKTILPAGVAHVDGRLHSGDHIIQIGNVDVRGYGSEQVAQVLRQAGSHVRLIVARPINEPSGDLNPEAPIVPTVHLNEHLEQIMDLLAKQDQMIIEKQAEMDQHFLYERQQQRQRDMMLNVDIHVPQYQDELSTPEVVYFDVTLIKDAQHGLGITIAGYIGRDNEPDDLCGIFVKSIGKGSAAEQDGQIQVNDQIIEVNGQALQGFTNHQAVDVLKNTGQKVNLKLARYVHGAKFQKLQEYLAQPQVYTQPASVHPAVNPEVTMETRTLQGQGQQPIVDPEDVDLQQVSDDM</sequence>
<dbReference type="CDD" id="cd06667">
    <property type="entry name" value="PDZ2_MUPP1-like"/>
    <property type="match status" value="1"/>
</dbReference>
<dbReference type="AlphaFoldDB" id="A0A9D4BIM1"/>
<feature type="domain" description="PDZ" evidence="1">
    <location>
        <begin position="11"/>
        <end position="91"/>
    </location>
</feature>
<dbReference type="PANTHER" id="PTHR19964:SF92">
    <property type="entry name" value="PATJ HOMOLOG"/>
    <property type="match status" value="1"/>
</dbReference>
<reference evidence="2" key="2">
    <citation type="submission" date="2020-11" db="EMBL/GenBank/DDBJ databases">
        <authorList>
            <person name="McCartney M.A."/>
            <person name="Auch B."/>
            <person name="Kono T."/>
            <person name="Mallez S."/>
            <person name="Becker A."/>
            <person name="Gohl D.M."/>
            <person name="Silverstein K.A.T."/>
            <person name="Koren S."/>
            <person name="Bechman K.B."/>
            <person name="Herman A."/>
            <person name="Abrahante J.E."/>
            <person name="Garbe J."/>
        </authorList>
    </citation>
    <scope>NUCLEOTIDE SEQUENCE</scope>
    <source>
        <strain evidence="2">Duluth1</strain>
        <tissue evidence="2">Whole animal</tissue>
    </source>
</reference>
<dbReference type="PANTHER" id="PTHR19964">
    <property type="entry name" value="MULTIPLE PDZ DOMAIN PROTEIN"/>
    <property type="match status" value="1"/>
</dbReference>
<dbReference type="FunFam" id="2.30.42.10:FF:000125">
    <property type="entry name" value="PATJ, crumbs cell polarity complex component"/>
    <property type="match status" value="1"/>
</dbReference>
<dbReference type="SUPFAM" id="SSF50156">
    <property type="entry name" value="PDZ domain-like"/>
    <property type="match status" value="2"/>
</dbReference>
<dbReference type="Proteomes" id="UP000828390">
    <property type="component" value="Unassembled WGS sequence"/>
</dbReference>
<organism evidence="2 3">
    <name type="scientific">Dreissena polymorpha</name>
    <name type="common">Zebra mussel</name>
    <name type="synonym">Mytilus polymorpha</name>
    <dbReference type="NCBI Taxonomy" id="45954"/>
    <lineage>
        <taxon>Eukaryota</taxon>
        <taxon>Metazoa</taxon>
        <taxon>Spiralia</taxon>
        <taxon>Lophotrochozoa</taxon>
        <taxon>Mollusca</taxon>
        <taxon>Bivalvia</taxon>
        <taxon>Autobranchia</taxon>
        <taxon>Heteroconchia</taxon>
        <taxon>Euheterodonta</taxon>
        <taxon>Imparidentia</taxon>
        <taxon>Neoheterodontei</taxon>
        <taxon>Myida</taxon>
        <taxon>Dreissenoidea</taxon>
        <taxon>Dreissenidae</taxon>
        <taxon>Dreissena</taxon>
    </lineage>
</organism>
<dbReference type="PROSITE" id="PS50106">
    <property type="entry name" value="PDZ"/>
    <property type="match status" value="2"/>
</dbReference>
<comment type="caution">
    <text evidence="2">The sequence shown here is derived from an EMBL/GenBank/DDBJ whole genome shotgun (WGS) entry which is preliminary data.</text>
</comment>
<dbReference type="InterPro" id="IPR051342">
    <property type="entry name" value="PDZ_scaffold"/>
</dbReference>
<dbReference type="Gene3D" id="2.30.42.10">
    <property type="match status" value="2"/>
</dbReference>
<dbReference type="InterPro" id="IPR001478">
    <property type="entry name" value="PDZ"/>
</dbReference>
<dbReference type="SMART" id="SM00228">
    <property type="entry name" value="PDZ"/>
    <property type="match status" value="2"/>
</dbReference>
<proteinExistence type="predicted"/>
<evidence type="ECO:0000313" key="3">
    <source>
        <dbReference type="Proteomes" id="UP000828390"/>
    </source>
</evidence>
<dbReference type="Pfam" id="PF00595">
    <property type="entry name" value="PDZ"/>
    <property type="match status" value="2"/>
</dbReference>
<keyword evidence="3" id="KW-1185">Reference proteome</keyword>
<accession>A0A9D4BIM1</accession>
<dbReference type="InterPro" id="IPR036034">
    <property type="entry name" value="PDZ_sf"/>
</dbReference>